<organism evidence="6 7">
    <name type="scientific">Dermatophagoides pteronyssinus</name>
    <name type="common">European house dust mite</name>
    <dbReference type="NCBI Taxonomy" id="6956"/>
    <lineage>
        <taxon>Eukaryota</taxon>
        <taxon>Metazoa</taxon>
        <taxon>Ecdysozoa</taxon>
        <taxon>Arthropoda</taxon>
        <taxon>Chelicerata</taxon>
        <taxon>Arachnida</taxon>
        <taxon>Acari</taxon>
        <taxon>Acariformes</taxon>
        <taxon>Sarcoptiformes</taxon>
        <taxon>Astigmata</taxon>
        <taxon>Psoroptidia</taxon>
        <taxon>Analgoidea</taxon>
        <taxon>Pyroglyphidae</taxon>
        <taxon>Dermatophagoidinae</taxon>
        <taxon>Dermatophagoides</taxon>
    </lineage>
</organism>
<evidence type="ECO:0000313" key="7">
    <source>
        <dbReference type="RefSeq" id="XP_027194713.1"/>
    </source>
</evidence>
<dbReference type="InParanoid" id="A0A6P6XPJ9"/>
<reference evidence="7" key="1">
    <citation type="submission" date="2025-08" db="UniProtKB">
        <authorList>
            <consortium name="RefSeq"/>
        </authorList>
    </citation>
    <scope>IDENTIFICATION</scope>
    <source>
        <strain evidence="7">Airmid</strain>
    </source>
</reference>
<sequence length="597" mass="70162">MSSFGATLFDSIITDENDDNNDIYDGDNRMKSLGNHIKKMIRNWNIPDNMEILSEETFFEHQHRQQYRQQQQQQQQPMEALYRLIRMDISEQNVKHSKNDNEANRFLQMGLYFFRNRRYVDLNLAINCFSRAILTANNTRLVFESYYHRALAFLSKKLFYYSFFDSNYYLENVIEDSDNKRTISECYIESCVEIIDSNLNKASCFGRSDYRIQRWMRIASEFLDRARIELAIQMLQQTATPTTTTTTTTTATKPKPSDRLIQWMRKLDTFEFKIDLTPAMAAKKFQFFPYKHSNIEQVVDLNQNCYKDNQVQPRGHDILYEKPLSALTTKPLRYCGWCSNWIGYKFIPCTRCDQTIYCNNYCRRLDEEFGGHFKICCYHYRVAELLGVECYMIYAEAAKTKKIIIPSSSSSSPLPTPLSLSMGLNTPNNDDDQLQPFKIAVDNENQIRFRAIILSYIIQQKIFRGTLQPNVHYYREILTDLRNRYRSPFLAKRISEKFIIDNDGTLIVQKRSDIYGNGVIEYLIECCTNNTTGTATNQTTTIPFLESLPMNTDKDLQQQQQKNGNIGRYFKSGKIVYKALVDFDQRIQFYPRLILQL</sequence>
<feature type="domain" description="MYND-type" evidence="5">
    <location>
        <begin position="335"/>
        <end position="376"/>
    </location>
</feature>
<dbReference type="AlphaFoldDB" id="A0A6P6XPJ9"/>
<dbReference type="OrthoDB" id="10324329at2759"/>
<dbReference type="PROSITE" id="PS50865">
    <property type="entry name" value="ZF_MYND_2"/>
    <property type="match status" value="1"/>
</dbReference>
<evidence type="ECO:0000259" key="5">
    <source>
        <dbReference type="PROSITE" id="PS50865"/>
    </source>
</evidence>
<keyword evidence="3" id="KW-0862">Zinc</keyword>
<evidence type="ECO:0000256" key="4">
    <source>
        <dbReference type="PROSITE-ProRule" id="PRU00134"/>
    </source>
</evidence>
<keyword evidence="2 4" id="KW-0863">Zinc-finger</keyword>
<dbReference type="RefSeq" id="XP_027194713.1">
    <property type="nucleotide sequence ID" value="XM_027338912.1"/>
</dbReference>
<evidence type="ECO:0000313" key="6">
    <source>
        <dbReference type="Proteomes" id="UP000515146"/>
    </source>
</evidence>
<dbReference type="Proteomes" id="UP000515146">
    <property type="component" value="Unplaced"/>
</dbReference>
<evidence type="ECO:0000256" key="2">
    <source>
        <dbReference type="ARBA" id="ARBA00022771"/>
    </source>
</evidence>
<protein>
    <submittedName>
        <fullName evidence="7">Uncharacterized protein LOC113789384</fullName>
    </submittedName>
</protein>
<evidence type="ECO:0000256" key="3">
    <source>
        <dbReference type="ARBA" id="ARBA00022833"/>
    </source>
</evidence>
<accession>A0A6P6XPJ9</accession>
<dbReference type="SUPFAM" id="SSF144232">
    <property type="entry name" value="HIT/MYND zinc finger-like"/>
    <property type="match status" value="1"/>
</dbReference>
<dbReference type="GO" id="GO:0008270">
    <property type="term" value="F:zinc ion binding"/>
    <property type="evidence" value="ECO:0007669"/>
    <property type="project" value="UniProtKB-KW"/>
</dbReference>
<name>A0A6P6XPJ9_DERPT</name>
<dbReference type="InterPro" id="IPR002893">
    <property type="entry name" value="Znf_MYND"/>
</dbReference>
<proteinExistence type="predicted"/>
<gene>
    <name evidence="7" type="primary">LOC113789384</name>
</gene>
<keyword evidence="1" id="KW-0479">Metal-binding</keyword>
<dbReference type="KEGG" id="dpte:113789384"/>
<evidence type="ECO:0000256" key="1">
    <source>
        <dbReference type="ARBA" id="ARBA00022723"/>
    </source>
</evidence>
<keyword evidence="6" id="KW-1185">Reference proteome</keyword>